<evidence type="ECO:0000313" key="1">
    <source>
        <dbReference type="EMBL" id="KAK4017456.1"/>
    </source>
</evidence>
<keyword evidence="2" id="KW-1185">Reference proteome</keyword>
<dbReference type="Proteomes" id="UP001234178">
    <property type="component" value="Unassembled WGS sequence"/>
</dbReference>
<gene>
    <name evidence="1" type="ORF">OUZ56_032767</name>
</gene>
<comment type="caution">
    <text evidence="1">The sequence shown here is derived from an EMBL/GenBank/DDBJ whole genome shotgun (WGS) entry which is preliminary data.</text>
</comment>
<evidence type="ECO:0000313" key="2">
    <source>
        <dbReference type="Proteomes" id="UP001234178"/>
    </source>
</evidence>
<organism evidence="1 2">
    <name type="scientific">Daphnia magna</name>
    <dbReference type="NCBI Taxonomy" id="35525"/>
    <lineage>
        <taxon>Eukaryota</taxon>
        <taxon>Metazoa</taxon>
        <taxon>Ecdysozoa</taxon>
        <taxon>Arthropoda</taxon>
        <taxon>Crustacea</taxon>
        <taxon>Branchiopoda</taxon>
        <taxon>Diplostraca</taxon>
        <taxon>Cladocera</taxon>
        <taxon>Anomopoda</taxon>
        <taxon>Daphniidae</taxon>
        <taxon>Daphnia</taxon>
    </lineage>
</organism>
<protein>
    <submittedName>
        <fullName evidence="1">Uncharacterized protein</fullName>
    </submittedName>
</protein>
<name>A0ABQ9ZXC4_9CRUS</name>
<sequence>MDSSKQLIKQGKILADYHYTNEHGNEEFYLVIECDYIRTRPPQEQKNWSECANRFNRAIFGKIDGETKPETNKMADVEVEKLVTDFKESWSLELMRITNQEQEEPGFLGAYQ</sequence>
<dbReference type="EMBL" id="JAOYFB010000006">
    <property type="protein sequence ID" value="KAK4017456.1"/>
    <property type="molecule type" value="Genomic_DNA"/>
</dbReference>
<accession>A0ABQ9ZXC4</accession>
<proteinExistence type="predicted"/>
<reference evidence="1 2" key="1">
    <citation type="journal article" date="2023" name="Nucleic Acids Res.">
        <title>The hologenome of Daphnia magna reveals possible DNA methylation and microbiome-mediated evolution of the host genome.</title>
        <authorList>
            <person name="Chaturvedi A."/>
            <person name="Li X."/>
            <person name="Dhandapani V."/>
            <person name="Marshall H."/>
            <person name="Kissane S."/>
            <person name="Cuenca-Cambronero M."/>
            <person name="Asole G."/>
            <person name="Calvet F."/>
            <person name="Ruiz-Romero M."/>
            <person name="Marangio P."/>
            <person name="Guigo R."/>
            <person name="Rago D."/>
            <person name="Mirbahai L."/>
            <person name="Eastwood N."/>
            <person name="Colbourne J.K."/>
            <person name="Zhou J."/>
            <person name="Mallon E."/>
            <person name="Orsini L."/>
        </authorList>
    </citation>
    <scope>NUCLEOTIDE SEQUENCE [LARGE SCALE GENOMIC DNA]</scope>
    <source>
        <strain evidence="1">LRV0_1</strain>
    </source>
</reference>